<dbReference type="AlphaFoldDB" id="E3MNM7"/>
<evidence type="ECO:0000256" key="1">
    <source>
        <dbReference type="SAM" id="MobiDB-lite"/>
    </source>
</evidence>
<keyword evidence="3" id="KW-1185">Reference proteome</keyword>
<dbReference type="HOGENOM" id="CLU_1116636_0_0_1"/>
<feature type="region of interest" description="Disordered" evidence="1">
    <location>
        <begin position="198"/>
        <end position="233"/>
    </location>
</feature>
<sequence>MVNLQTTIDAFKDGENLLVGLQDVLQDSQTIGSASRIFWSIKKVDKVVVLGQETVKIIQDKMKGVDPDDQKNLDQLLLIDNQLTTVYAQIDGVKKFTLPPLTSDLSSLHPVFSLTKSAPGSQMDFREIGRSVEKITKDITLTPEQLKSLLEVTKNLETLDTFGLDYAKHHKDIDVSKKALDQMDLFFADYKSKGTVIPTTTGAPVESSTEPMSSEAPLHSDASPGALGPSTEDESTGIWFIFCPTFITC</sequence>
<evidence type="ECO:0008006" key="4">
    <source>
        <dbReference type="Google" id="ProtNLM"/>
    </source>
</evidence>
<dbReference type="PANTHER" id="PTHR32525">
    <property type="entry name" value="PROTEIN-TYROSINE-PHOSPHATASE"/>
    <property type="match status" value="1"/>
</dbReference>
<dbReference type="STRING" id="31234.E3MNM7"/>
<dbReference type="InParanoid" id="E3MNM7"/>
<dbReference type="PANTHER" id="PTHR32525:SF0">
    <property type="entry name" value="DOMAIN OF UNKNOWN FUNCTION WSN DOMAIN-CONTAINING PROTEIN-RELATED"/>
    <property type="match status" value="1"/>
</dbReference>
<dbReference type="CTD" id="9814274"/>
<name>E3MNM7_CAERE</name>
<dbReference type="RefSeq" id="XP_003102210.2">
    <property type="nucleotide sequence ID" value="XM_003102162.2"/>
</dbReference>
<accession>E3MNM7</accession>
<dbReference type="OrthoDB" id="5842271at2759"/>
<dbReference type="Proteomes" id="UP000008281">
    <property type="component" value="Unassembled WGS sequence"/>
</dbReference>
<proteinExistence type="predicted"/>
<organism evidence="3">
    <name type="scientific">Caenorhabditis remanei</name>
    <name type="common">Caenorhabditis vulgaris</name>
    <dbReference type="NCBI Taxonomy" id="31234"/>
    <lineage>
        <taxon>Eukaryota</taxon>
        <taxon>Metazoa</taxon>
        <taxon>Ecdysozoa</taxon>
        <taxon>Nematoda</taxon>
        <taxon>Chromadorea</taxon>
        <taxon>Rhabditida</taxon>
        <taxon>Rhabditina</taxon>
        <taxon>Rhabditomorpha</taxon>
        <taxon>Rhabditoidea</taxon>
        <taxon>Rhabditidae</taxon>
        <taxon>Peloderinae</taxon>
        <taxon>Caenorhabditis</taxon>
    </lineage>
</organism>
<protein>
    <recommendedName>
        <fullName evidence="4">Domain of unknown function WSN domain-containing protein</fullName>
    </recommendedName>
</protein>
<reference evidence="2" key="1">
    <citation type="submission" date="2007-07" db="EMBL/GenBank/DDBJ databases">
        <title>PCAP assembly of the Caenorhabditis remanei genome.</title>
        <authorList>
            <consortium name="The Caenorhabditis remanei Sequencing Consortium"/>
            <person name="Wilson R.K."/>
        </authorList>
    </citation>
    <scope>NUCLEOTIDE SEQUENCE [LARGE SCALE GENOMIC DNA]</scope>
    <source>
        <strain evidence="2">PB4641</strain>
    </source>
</reference>
<dbReference type="GeneID" id="9814274"/>
<evidence type="ECO:0000313" key="2">
    <source>
        <dbReference type="EMBL" id="EFP06089.1"/>
    </source>
</evidence>
<dbReference type="EMBL" id="DS268460">
    <property type="protein sequence ID" value="EFP06089.1"/>
    <property type="molecule type" value="Genomic_DNA"/>
</dbReference>
<feature type="compositionally biased region" description="Polar residues" evidence="1">
    <location>
        <begin position="198"/>
        <end position="212"/>
    </location>
</feature>
<gene>
    <name evidence="2" type="ORF">CRE_05841</name>
</gene>
<dbReference type="KEGG" id="crq:GCK72_011613"/>
<evidence type="ECO:0000313" key="3">
    <source>
        <dbReference type="Proteomes" id="UP000008281"/>
    </source>
</evidence>